<comment type="caution">
    <text evidence="1">The sequence shown here is derived from an EMBL/GenBank/DDBJ whole genome shotgun (WGS) entry which is preliminary data.</text>
</comment>
<dbReference type="AlphaFoldDB" id="A0A8S4RCS6"/>
<evidence type="ECO:0000313" key="2">
    <source>
        <dbReference type="Proteomes" id="UP000838756"/>
    </source>
</evidence>
<evidence type="ECO:0000313" key="1">
    <source>
        <dbReference type="EMBL" id="CAH2234660.1"/>
    </source>
</evidence>
<sequence length="78" mass="8911">MRIPIAYAAFDTVSLAEIPRCSARRRLTIVGDRDVNKSDNNRADPDIVSYVEELDDETILKNNNAYLRITYLVLNPQN</sequence>
<dbReference type="EMBL" id="CAKXAJ010025075">
    <property type="protein sequence ID" value="CAH2234660.1"/>
    <property type="molecule type" value="Genomic_DNA"/>
</dbReference>
<keyword evidence="2" id="KW-1185">Reference proteome</keyword>
<accession>A0A8S4RCS6</accession>
<gene>
    <name evidence="1" type="primary">jg17937</name>
    <name evidence="1" type="ORF">PAEG_LOCUS12414</name>
</gene>
<reference evidence="1" key="1">
    <citation type="submission" date="2022-03" db="EMBL/GenBank/DDBJ databases">
        <authorList>
            <person name="Lindestad O."/>
        </authorList>
    </citation>
    <scope>NUCLEOTIDE SEQUENCE</scope>
</reference>
<name>A0A8S4RCS6_9NEOP</name>
<proteinExistence type="predicted"/>
<organism evidence="1 2">
    <name type="scientific">Pararge aegeria aegeria</name>
    <dbReference type="NCBI Taxonomy" id="348720"/>
    <lineage>
        <taxon>Eukaryota</taxon>
        <taxon>Metazoa</taxon>
        <taxon>Ecdysozoa</taxon>
        <taxon>Arthropoda</taxon>
        <taxon>Hexapoda</taxon>
        <taxon>Insecta</taxon>
        <taxon>Pterygota</taxon>
        <taxon>Neoptera</taxon>
        <taxon>Endopterygota</taxon>
        <taxon>Lepidoptera</taxon>
        <taxon>Glossata</taxon>
        <taxon>Ditrysia</taxon>
        <taxon>Papilionoidea</taxon>
        <taxon>Nymphalidae</taxon>
        <taxon>Satyrinae</taxon>
        <taxon>Satyrini</taxon>
        <taxon>Parargina</taxon>
        <taxon>Pararge</taxon>
    </lineage>
</organism>
<dbReference type="Proteomes" id="UP000838756">
    <property type="component" value="Unassembled WGS sequence"/>
</dbReference>
<protein>
    <submittedName>
        <fullName evidence="1">Jg17937 protein</fullName>
    </submittedName>
</protein>